<dbReference type="eggNOG" id="arCOG05482">
    <property type="taxonomic scope" value="Archaea"/>
</dbReference>
<evidence type="ECO:0000313" key="4">
    <source>
        <dbReference type="EMBL" id="ABW01218.1"/>
    </source>
</evidence>
<dbReference type="KEGG" id="cma:Cmaq_0372"/>
<dbReference type="PANTHER" id="PTHR43637">
    <property type="entry name" value="UPF0273 PROTEIN TM_0370"/>
    <property type="match status" value="1"/>
</dbReference>
<evidence type="ECO:0000256" key="2">
    <source>
        <dbReference type="ARBA" id="ARBA00022840"/>
    </source>
</evidence>
<dbReference type="InterPro" id="IPR027417">
    <property type="entry name" value="P-loop_NTPase"/>
</dbReference>
<dbReference type="SMART" id="SM00382">
    <property type="entry name" value="AAA"/>
    <property type="match status" value="1"/>
</dbReference>
<evidence type="ECO:0000313" key="5">
    <source>
        <dbReference type="Proteomes" id="UP000001137"/>
    </source>
</evidence>
<proteinExistence type="predicted"/>
<organism evidence="4 5">
    <name type="scientific">Caldivirga maquilingensis (strain ATCC 700844 / DSM 13496 / JCM 10307 / IC-167)</name>
    <dbReference type="NCBI Taxonomy" id="397948"/>
    <lineage>
        <taxon>Archaea</taxon>
        <taxon>Thermoproteota</taxon>
        <taxon>Thermoprotei</taxon>
        <taxon>Thermoproteales</taxon>
        <taxon>Thermoproteaceae</taxon>
        <taxon>Caldivirga</taxon>
    </lineage>
</organism>
<keyword evidence="2" id="KW-0067">ATP-binding</keyword>
<dbReference type="InterPro" id="IPR014774">
    <property type="entry name" value="KaiC-like_dom"/>
</dbReference>
<feature type="domain" description="AAA+ ATPase" evidence="3">
    <location>
        <begin position="19"/>
        <end position="187"/>
    </location>
</feature>
<keyword evidence="5" id="KW-1185">Reference proteome</keyword>
<dbReference type="OrthoDB" id="39720at2157"/>
<evidence type="ECO:0000259" key="3">
    <source>
        <dbReference type="SMART" id="SM00382"/>
    </source>
</evidence>
<dbReference type="Pfam" id="PF06745">
    <property type="entry name" value="ATPase"/>
    <property type="match status" value="1"/>
</dbReference>
<name>A8MBC8_CALMQ</name>
<dbReference type="GeneID" id="5710460"/>
<dbReference type="Proteomes" id="UP000001137">
    <property type="component" value="Chromosome"/>
</dbReference>
<sequence length="245" mass="27672">METLQLSPLSELVQTGIPYGYLILIRGDLGMGKTLMVKRIAREILSKYPVLYITFDDDPNSIKDELSEYASRLFIVDGFNLGETTGRVMPNVVGNITELDPRQLINVMMSTLPQTKARGVIIDSVNDMLMNVDPRSLLFLLKEIKMITRRYNAVGVIVAHTTTEDLSGMIDNMEYVFDGIIEIELDPNLAQLGVPVRRLRIKRLKGTAHSIDWFYFTISKGNMMPINIDDIKKALSTTLNMQGER</sequence>
<dbReference type="GO" id="GO:0005524">
    <property type="term" value="F:ATP binding"/>
    <property type="evidence" value="ECO:0007669"/>
    <property type="project" value="UniProtKB-KW"/>
</dbReference>
<evidence type="ECO:0000256" key="1">
    <source>
        <dbReference type="ARBA" id="ARBA00022741"/>
    </source>
</evidence>
<dbReference type="AlphaFoldDB" id="A8MBC8"/>
<reference evidence="4 5" key="1">
    <citation type="submission" date="2007-10" db="EMBL/GenBank/DDBJ databases">
        <title>Complete sequence of Caldivirga maquilingensis IC-167.</title>
        <authorList>
            <consortium name="US DOE Joint Genome Institute"/>
            <person name="Copeland A."/>
            <person name="Lucas S."/>
            <person name="Lapidus A."/>
            <person name="Barry K."/>
            <person name="Glavina del Rio T."/>
            <person name="Dalin E."/>
            <person name="Tice H."/>
            <person name="Pitluck S."/>
            <person name="Saunders E."/>
            <person name="Brettin T."/>
            <person name="Bruce D."/>
            <person name="Detter J.C."/>
            <person name="Han C."/>
            <person name="Schmutz J."/>
            <person name="Larimer F."/>
            <person name="Land M."/>
            <person name="Hauser L."/>
            <person name="Kyrpides N."/>
            <person name="Ivanova N."/>
            <person name="Biddle J.F."/>
            <person name="Zhang Z."/>
            <person name="Fitz-Gibbon S.T."/>
            <person name="Lowe T.M."/>
            <person name="Saltikov C."/>
            <person name="House C.H."/>
            <person name="Richardson P."/>
        </authorList>
    </citation>
    <scope>NUCLEOTIDE SEQUENCE [LARGE SCALE GENOMIC DNA]</scope>
    <source>
        <strain evidence="5">ATCC 700844 / DSM 13496 / JCM 10307 / IC-167</strain>
    </source>
</reference>
<dbReference type="Gene3D" id="3.40.50.300">
    <property type="entry name" value="P-loop containing nucleotide triphosphate hydrolases"/>
    <property type="match status" value="1"/>
</dbReference>
<dbReference type="STRING" id="397948.Cmaq_0372"/>
<dbReference type="EMBL" id="CP000852">
    <property type="protein sequence ID" value="ABW01218.1"/>
    <property type="molecule type" value="Genomic_DNA"/>
</dbReference>
<dbReference type="HOGENOM" id="CLU_097794_0_0_2"/>
<dbReference type="RefSeq" id="WP_012185438.1">
    <property type="nucleotide sequence ID" value="NC_009954.1"/>
</dbReference>
<protein>
    <submittedName>
        <fullName evidence="4">AAA ATPase</fullName>
    </submittedName>
</protein>
<dbReference type="SUPFAM" id="SSF52540">
    <property type="entry name" value="P-loop containing nucleoside triphosphate hydrolases"/>
    <property type="match status" value="1"/>
</dbReference>
<gene>
    <name evidence="4" type="ordered locus">Cmaq_0372</name>
</gene>
<accession>A8MBC8</accession>
<dbReference type="PANTHER" id="PTHR43637:SF1">
    <property type="entry name" value="UPF0273 PROTEIN TM_0370"/>
    <property type="match status" value="1"/>
</dbReference>
<keyword evidence="1" id="KW-0547">Nucleotide-binding</keyword>
<dbReference type="InterPro" id="IPR003593">
    <property type="entry name" value="AAA+_ATPase"/>
</dbReference>